<dbReference type="EMBL" id="JBHGVX010000007">
    <property type="protein sequence ID" value="KAL1794533.1"/>
    <property type="molecule type" value="Genomic_DNA"/>
</dbReference>
<evidence type="ECO:0000256" key="1">
    <source>
        <dbReference type="PROSITE-ProRule" id="PRU00723"/>
    </source>
</evidence>
<feature type="region of interest" description="Disordered" evidence="2">
    <location>
        <begin position="391"/>
        <end position="565"/>
    </location>
</feature>
<feature type="compositionally biased region" description="Low complexity" evidence="2">
    <location>
        <begin position="391"/>
        <end position="405"/>
    </location>
</feature>
<proteinExistence type="predicted"/>
<accession>A0ABR3UEX1</accession>
<dbReference type="PROSITE" id="PS50103">
    <property type="entry name" value="ZF_C3H1"/>
    <property type="match status" value="1"/>
</dbReference>
<dbReference type="Proteomes" id="UP001578633">
    <property type="component" value="Chromosome 7"/>
</dbReference>
<evidence type="ECO:0000259" key="3">
    <source>
        <dbReference type="PROSITE" id="PS50103"/>
    </source>
</evidence>
<keyword evidence="1" id="KW-0862">Zinc</keyword>
<sequence>MACGWLRSIMENSLQSRKDMSLLSQAQSHTWRYNLHYPSSLSCNSSSRLSSSVISFPYKGLRYYLLRSDAMGGSIMAPLVPVDQLPFQLQGVPRQLTHRQISDEGWKLCSETNEVPSALAIQAPTTTSFPPYPSTNTKPRYLAPDHHVRAVRQTLAVDYCRPTRSSHESPTVAASPEQHRPTPSITPKRPSSLIDTFASIYQKDAQRLGYCAPYPSGIEPDPSKKEYCTHWIKTGECDWTAVGCKFKHEMPSIEKLRELGFARGIPRWWKEKSAIVARPPTWMQRRLAGNEDAEYAGEMPEPRAFPDPSTFRARRAEGRDLLDEEVQQPRSILKRDVSLERTTAGRLTPPSELAQQPIRRANHTSDLLIDLDDTPTPPHSPHLCYISEVSAGSSESHVPSSSTSASPPPSPTLDRNPSPLIDRKSSSKTTTKKTQEREPSIRRHSQISWASDTEDDSHISTPNAKVKLPRPAQQQQRKSHPHSSSSSNDNNRRLTTTPTSPMSTAPTNTRPGLASSKHATTTTSFSNPSKDSSGKANLAKSTVKRNKNANRKVHSRRGGGGEVDAPELCAKIEQLRRDAYREERVKKGTAAVVAGERR</sequence>
<dbReference type="InterPro" id="IPR000571">
    <property type="entry name" value="Znf_CCCH"/>
</dbReference>
<feature type="region of interest" description="Disordered" evidence="2">
    <location>
        <begin position="319"/>
        <end position="360"/>
    </location>
</feature>
<reference evidence="4 5" key="1">
    <citation type="submission" date="2024-09" db="EMBL/GenBank/DDBJ databases">
        <title>T2T genomes of carrot and Alternaria dauci and their utility for understanding host-pathogen interaction during carrot leaf blight disease.</title>
        <authorList>
            <person name="Liu W."/>
            <person name="Xu S."/>
            <person name="Ou C."/>
            <person name="Liu X."/>
            <person name="Zhuang F."/>
            <person name="Deng X.W."/>
        </authorList>
    </citation>
    <scope>NUCLEOTIDE SEQUENCE [LARGE SCALE GENOMIC DNA]</scope>
    <source>
        <strain evidence="4 5">A2016</strain>
    </source>
</reference>
<evidence type="ECO:0000256" key="2">
    <source>
        <dbReference type="SAM" id="MobiDB-lite"/>
    </source>
</evidence>
<evidence type="ECO:0000313" key="5">
    <source>
        <dbReference type="Proteomes" id="UP001578633"/>
    </source>
</evidence>
<feature type="compositionally biased region" description="Polar residues" evidence="2">
    <location>
        <begin position="517"/>
        <end position="535"/>
    </location>
</feature>
<dbReference type="GeneID" id="96088276"/>
<feature type="region of interest" description="Disordered" evidence="2">
    <location>
        <begin position="162"/>
        <end position="189"/>
    </location>
</feature>
<feature type="compositionally biased region" description="Low complexity" evidence="2">
    <location>
        <begin position="495"/>
        <end position="509"/>
    </location>
</feature>
<feature type="domain" description="C3H1-type" evidence="3">
    <location>
        <begin position="222"/>
        <end position="251"/>
    </location>
</feature>
<gene>
    <name evidence="4" type="ORF">ACET3X_007954</name>
</gene>
<name>A0ABR3UEX1_9PLEO</name>
<dbReference type="RefSeq" id="XP_069305117.1">
    <property type="nucleotide sequence ID" value="XM_069454157.1"/>
</dbReference>
<keyword evidence="1" id="KW-0479">Metal-binding</keyword>
<keyword evidence="1" id="KW-0863">Zinc-finger</keyword>
<feature type="compositionally biased region" description="Basic residues" evidence="2">
    <location>
        <begin position="542"/>
        <end position="557"/>
    </location>
</feature>
<evidence type="ECO:0000313" key="4">
    <source>
        <dbReference type="EMBL" id="KAL1794533.1"/>
    </source>
</evidence>
<comment type="caution">
    <text evidence="4">The sequence shown here is derived from an EMBL/GenBank/DDBJ whole genome shotgun (WGS) entry which is preliminary data.</text>
</comment>
<organism evidence="4 5">
    <name type="scientific">Alternaria dauci</name>
    <dbReference type="NCBI Taxonomy" id="48095"/>
    <lineage>
        <taxon>Eukaryota</taxon>
        <taxon>Fungi</taxon>
        <taxon>Dikarya</taxon>
        <taxon>Ascomycota</taxon>
        <taxon>Pezizomycotina</taxon>
        <taxon>Dothideomycetes</taxon>
        <taxon>Pleosporomycetidae</taxon>
        <taxon>Pleosporales</taxon>
        <taxon>Pleosporineae</taxon>
        <taxon>Pleosporaceae</taxon>
        <taxon>Alternaria</taxon>
        <taxon>Alternaria sect. Porri</taxon>
    </lineage>
</organism>
<protein>
    <recommendedName>
        <fullName evidence="3">C3H1-type domain-containing protein</fullName>
    </recommendedName>
</protein>
<feature type="zinc finger region" description="C3H1-type" evidence="1">
    <location>
        <begin position="222"/>
        <end position="251"/>
    </location>
</feature>
<keyword evidence="5" id="KW-1185">Reference proteome</keyword>